<evidence type="ECO:0000259" key="4">
    <source>
        <dbReference type="Pfam" id="PF12776"/>
    </source>
</evidence>
<sequence>MNGMAVNCYLLESQMPLVKKPSKSAHKKGVVFETTQMKNLHVEDSSRLHNQSWKRTPNWTDNMDATMLSLLTEEHALGNYTNGSFTNVAWIRIITDFNSRINMNLTREQIKNRHKVLKRMFMLYNCLANKSGWGWDYVQNIPTAGDRNHTYIFIIILICVQENPAYAKCRDKPFPAYKDITFLTAKTTAIERHGFSTEMALAPTIDSSSSSSPGKDERIIGEKMSAFNLEPTPFEARSSGSAFNANLRSGNNSRSPRPTDNRTTARASASGSGHSSGQKRARSPQPTNPLRKHASSSGGRRKKNDSTSDAVAEMVELGKQKLDLVRQIYHTEVGNRSNIPTIETCMARVYNLLGMTNERILTASDALREEKNLDSIYSYALDVTSLLCNAYLSHDVITENAIGAVDGTHIPLVVRKSKQSRFRWEGSAADMRVLGWACESEGFTVPEGKYYLVDSGYANTNKFLAPYHEERYHLSQFEGNTRGRTHRSPRDLYNHRHAQLRNIVEKTFGILKKCFKILNHATLFLYKVQCLIGKACCVIHNFIRRHYGADRFFTEDLNPSSPQDEEEDPSDFGVTSDSHRGDDIRTSITDQLWNSRS</sequence>
<feature type="compositionally biased region" description="Polar residues" evidence="3">
    <location>
        <begin position="238"/>
        <end position="264"/>
    </location>
</feature>
<evidence type="ECO:0000256" key="1">
    <source>
        <dbReference type="ARBA" id="ARBA00001968"/>
    </source>
</evidence>
<dbReference type="InterPro" id="IPR027806">
    <property type="entry name" value="HARBI1_dom"/>
</dbReference>
<proteinExistence type="predicted"/>
<feature type="domain" description="Myb/SANT-like" evidence="4">
    <location>
        <begin position="58"/>
        <end position="144"/>
    </location>
</feature>
<dbReference type="InterPro" id="IPR024752">
    <property type="entry name" value="Myb/SANT-like_dom"/>
</dbReference>
<protein>
    <recommendedName>
        <fullName evidence="7">Myb/SANT-like domain-containing protein</fullName>
    </recommendedName>
</protein>
<evidence type="ECO:0000259" key="5">
    <source>
        <dbReference type="Pfam" id="PF13359"/>
    </source>
</evidence>
<evidence type="ECO:0000256" key="3">
    <source>
        <dbReference type="SAM" id="MobiDB-lite"/>
    </source>
</evidence>
<feature type="domain" description="DDE Tnp4" evidence="5">
    <location>
        <begin position="424"/>
        <end position="541"/>
    </location>
</feature>
<dbReference type="AlphaFoldDB" id="A0A6V7QNM0"/>
<keyword evidence="2" id="KW-0479">Metal-binding</keyword>
<dbReference type="Pfam" id="PF12776">
    <property type="entry name" value="Myb_DNA-bind_3"/>
    <property type="match status" value="1"/>
</dbReference>
<evidence type="ECO:0000256" key="2">
    <source>
        <dbReference type="ARBA" id="ARBA00022723"/>
    </source>
</evidence>
<dbReference type="EMBL" id="LR862137">
    <property type="protein sequence ID" value="CAD1844366.1"/>
    <property type="molecule type" value="Genomic_DNA"/>
</dbReference>
<feature type="compositionally biased region" description="Low complexity" evidence="3">
    <location>
        <begin position="265"/>
        <end position="276"/>
    </location>
</feature>
<comment type="cofactor">
    <cofactor evidence="1">
        <name>a divalent metal cation</name>
        <dbReference type="ChEBI" id="CHEBI:60240"/>
    </cofactor>
</comment>
<dbReference type="GO" id="GO:0046872">
    <property type="term" value="F:metal ion binding"/>
    <property type="evidence" value="ECO:0007669"/>
    <property type="project" value="UniProtKB-KW"/>
</dbReference>
<reference evidence="6" key="1">
    <citation type="submission" date="2020-07" db="EMBL/GenBank/DDBJ databases">
        <authorList>
            <person name="Lin J."/>
        </authorList>
    </citation>
    <scope>NUCLEOTIDE SEQUENCE</scope>
</reference>
<dbReference type="PANTHER" id="PTHR46929:SF3">
    <property type="entry name" value="MYB_SANT-LIKE DOMAIN-CONTAINING PROTEIN"/>
    <property type="match status" value="1"/>
</dbReference>
<dbReference type="Pfam" id="PF13359">
    <property type="entry name" value="DDE_Tnp_4"/>
    <property type="match status" value="1"/>
</dbReference>
<dbReference type="PANTHER" id="PTHR46929">
    <property type="entry name" value="EXPRESSED PROTEIN"/>
    <property type="match status" value="1"/>
</dbReference>
<gene>
    <name evidence="6" type="ORF">CB5_LOCUS27577</name>
</gene>
<organism evidence="6">
    <name type="scientific">Ananas comosus var. bracteatus</name>
    <name type="common">red pineapple</name>
    <dbReference type="NCBI Taxonomy" id="296719"/>
    <lineage>
        <taxon>Eukaryota</taxon>
        <taxon>Viridiplantae</taxon>
        <taxon>Streptophyta</taxon>
        <taxon>Embryophyta</taxon>
        <taxon>Tracheophyta</taxon>
        <taxon>Spermatophyta</taxon>
        <taxon>Magnoliopsida</taxon>
        <taxon>Liliopsida</taxon>
        <taxon>Poales</taxon>
        <taxon>Bromeliaceae</taxon>
        <taxon>Bromelioideae</taxon>
        <taxon>Ananas</taxon>
    </lineage>
</organism>
<evidence type="ECO:0008006" key="7">
    <source>
        <dbReference type="Google" id="ProtNLM"/>
    </source>
</evidence>
<feature type="region of interest" description="Disordered" evidence="3">
    <location>
        <begin position="232"/>
        <end position="310"/>
    </location>
</feature>
<name>A0A6V7QNM0_ANACO</name>
<feature type="region of interest" description="Disordered" evidence="3">
    <location>
        <begin position="556"/>
        <end position="597"/>
    </location>
</feature>
<accession>A0A6V7QNM0</accession>
<feature type="compositionally biased region" description="Basic residues" evidence="3">
    <location>
        <begin position="290"/>
        <end position="303"/>
    </location>
</feature>
<evidence type="ECO:0000313" key="6">
    <source>
        <dbReference type="EMBL" id="CAD1844366.1"/>
    </source>
</evidence>
<feature type="compositionally biased region" description="Polar residues" evidence="3">
    <location>
        <begin position="586"/>
        <end position="597"/>
    </location>
</feature>